<keyword evidence="3" id="KW-1185">Reference proteome</keyword>
<evidence type="ECO:0000313" key="2">
    <source>
        <dbReference type="EMBL" id="KAG8063498.1"/>
    </source>
</evidence>
<organism evidence="2 3">
    <name type="scientific">Zizania palustris</name>
    <name type="common">Northern wild rice</name>
    <dbReference type="NCBI Taxonomy" id="103762"/>
    <lineage>
        <taxon>Eukaryota</taxon>
        <taxon>Viridiplantae</taxon>
        <taxon>Streptophyta</taxon>
        <taxon>Embryophyta</taxon>
        <taxon>Tracheophyta</taxon>
        <taxon>Spermatophyta</taxon>
        <taxon>Magnoliopsida</taxon>
        <taxon>Liliopsida</taxon>
        <taxon>Poales</taxon>
        <taxon>Poaceae</taxon>
        <taxon>BOP clade</taxon>
        <taxon>Oryzoideae</taxon>
        <taxon>Oryzeae</taxon>
        <taxon>Zizaniinae</taxon>
        <taxon>Zizania</taxon>
    </lineage>
</organism>
<comment type="caution">
    <text evidence="2">The sequence shown here is derived from an EMBL/GenBank/DDBJ whole genome shotgun (WGS) entry which is preliminary data.</text>
</comment>
<name>A0A8J5VYD5_ZIZPA</name>
<proteinExistence type="predicted"/>
<dbReference type="AlphaFoldDB" id="A0A8J5VYD5"/>
<reference evidence="2" key="1">
    <citation type="journal article" date="2021" name="bioRxiv">
        <title>Whole Genome Assembly and Annotation of Northern Wild Rice, Zizania palustris L., Supports a Whole Genome Duplication in the Zizania Genus.</title>
        <authorList>
            <person name="Haas M."/>
            <person name="Kono T."/>
            <person name="Macchietto M."/>
            <person name="Millas R."/>
            <person name="McGilp L."/>
            <person name="Shao M."/>
            <person name="Duquette J."/>
            <person name="Hirsch C.N."/>
            <person name="Kimball J."/>
        </authorList>
    </citation>
    <scope>NUCLEOTIDE SEQUENCE</scope>
    <source>
        <tissue evidence="2">Fresh leaf tissue</tissue>
    </source>
</reference>
<sequence>MYVSKEKQNRPQSSPICRPGRGNPARGYLACIRSVLPEEAKRSRLEPAAAKKKTEKKRDCVSPSLPASTSPRRVGSWLEWACGLC</sequence>
<evidence type="ECO:0000256" key="1">
    <source>
        <dbReference type="SAM" id="MobiDB-lite"/>
    </source>
</evidence>
<evidence type="ECO:0000313" key="3">
    <source>
        <dbReference type="Proteomes" id="UP000729402"/>
    </source>
</evidence>
<gene>
    <name evidence="2" type="ORF">GUJ93_ZPchr0003g17857</name>
</gene>
<dbReference type="Proteomes" id="UP000729402">
    <property type="component" value="Unassembled WGS sequence"/>
</dbReference>
<reference evidence="2" key="2">
    <citation type="submission" date="2021-02" db="EMBL/GenBank/DDBJ databases">
        <authorList>
            <person name="Kimball J.A."/>
            <person name="Haas M.W."/>
            <person name="Macchietto M."/>
            <person name="Kono T."/>
            <person name="Duquette J."/>
            <person name="Shao M."/>
        </authorList>
    </citation>
    <scope>NUCLEOTIDE SEQUENCE</scope>
    <source>
        <tissue evidence="2">Fresh leaf tissue</tissue>
    </source>
</reference>
<accession>A0A8J5VYD5</accession>
<dbReference type="EMBL" id="JAAALK010000286">
    <property type="protein sequence ID" value="KAG8063498.1"/>
    <property type="molecule type" value="Genomic_DNA"/>
</dbReference>
<feature type="region of interest" description="Disordered" evidence="1">
    <location>
        <begin position="42"/>
        <end position="71"/>
    </location>
</feature>
<feature type="region of interest" description="Disordered" evidence="1">
    <location>
        <begin position="1"/>
        <end position="22"/>
    </location>
</feature>
<protein>
    <submittedName>
        <fullName evidence="2">Uncharacterized protein</fullName>
    </submittedName>
</protein>